<dbReference type="AlphaFoldDB" id="A0A1M7R4S8"/>
<dbReference type="PANTHER" id="PTHR11941">
    <property type="entry name" value="ENOYL-COA HYDRATASE-RELATED"/>
    <property type="match status" value="1"/>
</dbReference>
<dbReference type="SUPFAM" id="SSF52096">
    <property type="entry name" value="ClpP/crotonase"/>
    <property type="match status" value="1"/>
</dbReference>
<dbReference type="InterPro" id="IPR018376">
    <property type="entry name" value="Enoyl-CoA_hyd/isom_CS"/>
</dbReference>
<dbReference type="RefSeq" id="WP_073259719.1">
    <property type="nucleotide sequence ID" value="NZ_FRCS01000006.1"/>
</dbReference>
<organism evidence="3 4">
    <name type="scientific">Cryptosporangium aurantiacum</name>
    <dbReference type="NCBI Taxonomy" id="134849"/>
    <lineage>
        <taxon>Bacteria</taxon>
        <taxon>Bacillati</taxon>
        <taxon>Actinomycetota</taxon>
        <taxon>Actinomycetes</taxon>
        <taxon>Cryptosporangiales</taxon>
        <taxon>Cryptosporangiaceae</taxon>
        <taxon>Cryptosporangium</taxon>
    </lineage>
</organism>
<evidence type="ECO:0000256" key="1">
    <source>
        <dbReference type="ARBA" id="ARBA00005254"/>
    </source>
</evidence>
<proteinExistence type="inferred from homology"/>
<dbReference type="CDD" id="cd06558">
    <property type="entry name" value="crotonase-like"/>
    <property type="match status" value="1"/>
</dbReference>
<dbReference type="OrthoDB" id="5183239at2"/>
<dbReference type="GO" id="GO:0006635">
    <property type="term" value="P:fatty acid beta-oxidation"/>
    <property type="evidence" value="ECO:0007669"/>
    <property type="project" value="TreeGrafter"/>
</dbReference>
<evidence type="ECO:0000256" key="2">
    <source>
        <dbReference type="RuleBase" id="RU003707"/>
    </source>
</evidence>
<reference evidence="3 4" key="1">
    <citation type="submission" date="2016-11" db="EMBL/GenBank/DDBJ databases">
        <authorList>
            <person name="Jaros S."/>
            <person name="Januszkiewicz K."/>
            <person name="Wedrychowicz H."/>
        </authorList>
    </citation>
    <scope>NUCLEOTIDE SEQUENCE [LARGE SCALE GENOMIC DNA]</scope>
    <source>
        <strain evidence="3 4">DSM 46144</strain>
    </source>
</reference>
<dbReference type="PANTHER" id="PTHR11941:SF54">
    <property type="entry name" value="ENOYL-COA HYDRATASE, MITOCHONDRIAL"/>
    <property type="match status" value="1"/>
</dbReference>
<dbReference type="Pfam" id="PF00378">
    <property type="entry name" value="ECH_1"/>
    <property type="match status" value="1"/>
</dbReference>
<name>A0A1M7R4S8_9ACTN</name>
<dbReference type="GO" id="GO:0003824">
    <property type="term" value="F:catalytic activity"/>
    <property type="evidence" value="ECO:0007669"/>
    <property type="project" value="InterPro"/>
</dbReference>
<evidence type="ECO:0000313" key="4">
    <source>
        <dbReference type="Proteomes" id="UP000184440"/>
    </source>
</evidence>
<dbReference type="EMBL" id="FRCS01000006">
    <property type="protein sequence ID" value="SHN39883.1"/>
    <property type="molecule type" value="Genomic_DNA"/>
</dbReference>
<dbReference type="Proteomes" id="UP000184440">
    <property type="component" value="Unassembled WGS sequence"/>
</dbReference>
<dbReference type="InterPro" id="IPR001753">
    <property type="entry name" value="Enoyl-CoA_hydra/iso"/>
</dbReference>
<dbReference type="PROSITE" id="PS00166">
    <property type="entry name" value="ENOYL_COA_HYDRATASE"/>
    <property type="match status" value="1"/>
</dbReference>
<dbReference type="InterPro" id="IPR029045">
    <property type="entry name" value="ClpP/crotonase-like_dom_sf"/>
</dbReference>
<comment type="similarity">
    <text evidence="1 2">Belongs to the enoyl-CoA hydratase/isomerase family.</text>
</comment>
<keyword evidence="4" id="KW-1185">Reference proteome</keyword>
<evidence type="ECO:0000313" key="3">
    <source>
        <dbReference type="EMBL" id="SHN39883.1"/>
    </source>
</evidence>
<protein>
    <submittedName>
        <fullName evidence="3">3-hydroxypropionyl-coenzyme A dehydratase</fullName>
    </submittedName>
</protein>
<accession>A0A1M7R4S8</accession>
<sequence>MSTVELTVEGGVGVISLNRPHRHNAVDDELHKELLRIWAAVQADPDVRVVVLRGNGPSFCSGRDTAQLGERVAGESDLSFIRRHQRTRIDQLDSPKPVIAAVRGAVLGGGLEMALAADIRIAASDVAMGFPEIRYGLMTDTGGSGLATALAGPSRAKLMLMTGRRIDAGQALAWGLVDQVVAPAELDDVSFSLAIEIAGHSTAALTMLKATVDGVWHGQLHTALRAELLAQVALFGSEDYRARKPGPGRNE</sequence>
<gene>
    <name evidence="3" type="ORF">SAMN05443668_106379</name>
</gene>
<dbReference type="STRING" id="134849.SAMN05443668_106379"/>
<dbReference type="Gene3D" id="3.90.226.10">
    <property type="entry name" value="2-enoyl-CoA Hydratase, Chain A, domain 1"/>
    <property type="match status" value="1"/>
</dbReference>